<protein>
    <recommendedName>
        <fullName evidence="2">UPF0102 protein G7Y31_07555</fullName>
    </recommendedName>
</protein>
<dbReference type="PANTHER" id="PTHR34039">
    <property type="entry name" value="UPF0102 PROTEIN YRAN"/>
    <property type="match status" value="1"/>
</dbReference>
<dbReference type="CDD" id="cd20736">
    <property type="entry name" value="PoNe_Nuclease"/>
    <property type="match status" value="1"/>
</dbReference>
<name>A0A7T0KD92_9CORY</name>
<dbReference type="GO" id="GO:0003676">
    <property type="term" value="F:nucleic acid binding"/>
    <property type="evidence" value="ECO:0007669"/>
    <property type="project" value="InterPro"/>
</dbReference>
<dbReference type="SUPFAM" id="SSF52980">
    <property type="entry name" value="Restriction endonuclease-like"/>
    <property type="match status" value="1"/>
</dbReference>
<dbReference type="Gene3D" id="3.40.1350.10">
    <property type="match status" value="1"/>
</dbReference>
<dbReference type="PANTHER" id="PTHR34039:SF1">
    <property type="entry name" value="UPF0102 PROTEIN YRAN"/>
    <property type="match status" value="1"/>
</dbReference>
<dbReference type="HAMAP" id="MF_00048">
    <property type="entry name" value="UPF0102"/>
    <property type="match status" value="1"/>
</dbReference>
<evidence type="ECO:0000256" key="2">
    <source>
        <dbReference type="HAMAP-Rule" id="MF_00048"/>
    </source>
</evidence>
<organism evidence="3 4">
    <name type="scientific">Corynebacterium lizhenjunii</name>
    <dbReference type="NCBI Taxonomy" id="2709394"/>
    <lineage>
        <taxon>Bacteria</taxon>
        <taxon>Bacillati</taxon>
        <taxon>Actinomycetota</taxon>
        <taxon>Actinomycetes</taxon>
        <taxon>Mycobacteriales</taxon>
        <taxon>Corynebacteriaceae</taxon>
        <taxon>Corynebacterium</taxon>
    </lineage>
</organism>
<dbReference type="InterPro" id="IPR011335">
    <property type="entry name" value="Restrct_endonuc-II-like"/>
</dbReference>
<sequence length="129" mass="14040">MKETRVITHKLSRTELGRKGEAFAARLYTARGATLLATNVRYPVGEIDLVCREADGTLVFVEVKTRSTAAFGVAEAVTPRKLARMRKAATRWLEGRAKLANVRFDVVALTVNGAGFDVEYFAGVEHGAG</sequence>
<dbReference type="AlphaFoldDB" id="A0A7T0KD92"/>
<dbReference type="Pfam" id="PF02021">
    <property type="entry name" value="UPF0102"/>
    <property type="match status" value="1"/>
</dbReference>
<dbReference type="NCBIfam" id="TIGR00252">
    <property type="entry name" value="YraN family protein"/>
    <property type="match status" value="1"/>
</dbReference>
<dbReference type="NCBIfam" id="NF009154">
    <property type="entry name" value="PRK12497.3-3"/>
    <property type="match status" value="1"/>
</dbReference>
<proteinExistence type="inferred from homology"/>
<dbReference type="KEGG" id="cliz:G7Y31_07555"/>
<comment type="similarity">
    <text evidence="1 2">Belongs to the UPF0102 family.</text>
</comment>
<accession>A0A7T0KD92</accession>
<dbReference type="Proteomes" id="UP000594681">
    <property type="component" value="Chromosome"/>
</dbReference>
<evidence type="ECO:0000313" key="3">
    <source>
        <dbReference type="EMBL" id="QPK78427.1"/>
    </source>
</evidence>
<reference evidence="3 4" key="1">
    <citation type="submission" date="2020-11" db="EMBL/GenBank/DDBJ databases">
        <title>Corynebacterium sp. ZJ-599.</title>
        <authorList>
            <person name="Zhou J."/>
        </authorList>
    </citation>
    <scope>NUCLEOTIDE SEQUENCE [LARGE SCALE GENOMIC DNA]</scope>
    <source>
        <strain evidence="3 4">ZJ-599</strain>
    </source>
</reference>
<dbReference type="InterPro" id="IPR011856">
    <property type="entry name" value="tRNA_endonuc-like_dom_sf"/>
</dbReference>
<dbReference type="InterPro" id="IPR003509">
    <property type="entry name" value="UPF0102_YraN-like"/>
</dbReference>
<gene>
    <name evidence="3" type="ORF">G7Y31_07555</name>
</gene>
<dbReference type="EMBL" id="CP064954">
    <property type="protein sequence ID" value="QPK78427.1"/>
    <property type="molecule type" value="Genomic_DNA"/>
</dbReference>
<evidence type="ECO:0000256" key="1">
    <source>
        <dbReference type="ARBA" id="ARBA00006738"/>
    </source>
</evidence>
<keyword evidence="4" id="KW-1185">Reference proteome</keyword>
<evidence type="ECO:0000313" key="4">
    <source>
        <dbReference type="Proteomes" id="UP000594681"/>
    </source>
</evidence>
<dbReference type="NCBIfam" id="NF009150">
    <property type="entry name" value="PRK12497.1-3"/>
    <property type="match status" value="1"/>
</dbReference>